<comment type="catalytic activity">
    <reaction evidence="4">
        <text>ATP + (deoxyribonucleotide)n-3'-hydroxyl + 5'-phospho-(deoxyribonucleotide)m = (deoxyribonucleotide)n+m + AMP + diphosphate.</text>
        <dbReference type="EC" id="6.5.1.1"/>
    </reaction>
</comment>
<dbReference type="EC" id="6.5.1.1" evidence="2"/>
<evidence type="ECO:0000256" key="4">
    <source>
        <dbReference type="ARBA" id="ARBA00034003"/>
    </source>
</evidence>
<dbReference type="Gene3D" id="3.30.1490.70">
    <property type="match status" value="1"/>
</dbReference>
<name>A0A6M4GVK7_9PROT</name>
<dbReference type="AlphaFoldDB" id="A0A6M4GVK7"/>
<dbReference type="Gene3D" id="3.30.470.30">
    <property type="entry name" value="DNA ligase/mRNA capping enzyme"/>
    <property type="match status" value="1"/>
</dbReference>
<protein>
    <recommendedName>
        <fullName evidence="2">DNA ligase (ATP)</fullName>
        <ecNumber evidence="2">6.5.1.1</ecNumber>
    </recommendedName>
</protein>
<dbReference type="PANTHER" id="PTHR45674:SF4">
    <property type="entry name" value="DNA LIGASE 1"/>
    <property type="match status" value="1"/>
</dbReference>
<dbReference type="InterPro" id="IPR012310">
    <property type="entry name" value="DNA_ligase_ATP-dep_cent"/>
</dbReference>
<dbReference type="InterPro" id="IPR050191">
    <property type="entry name" value="ATP-dep_DNA_ligase"/>
</dbReference>
<dbReference type="Pfam" id="PF01068">
    <property type="entry name" value="DNA_ligase_A_M"/>
    <property type="match status" value="1"/>
</dbReference>
<dbReference type="EMBL" id="CP053069">
    <property type="protein sequence ID" value="QJR11055.1"/>
    <property type="molecule type" value="Genomic_DNA"/>
</dbReference>
<proteinExistence type="inferred from homology"/>
<dbReference type="InterPro" id="IPR012309">
    <property type="entry name" value="DNA_ligase_ATP-dep_C"/>
</dbReference>
<dbReference type="Pfam" id="PF04679">
    <property type="entry name" value="DNA_ligase_A_C"/>
    <property type="match status" value="1"/>
</dbReference>
<dbReference type="NCBIfam" id="TIGR02779">
    <property type="entry name" value="NHEJ_ligase_lig"/>
    <property type="match status" value="1"/>
</dbReference>
<dbReference type="GO" id="GO:0006281">
    <property type="term" value="P:DNA repair"/>
    <property type="evidence" value="ECO:0007669"/>
    <property type="project" value="InterPro"/>
</dbReference>
<dbReference type="Proteomes" id="UP000501534">
    <property type="component" value="Chromosome"/>
</dbReference>
<dbReference type="GO" id="GO:0005524">
    <property type="term" value="F:ATP binding"/>
    <property type="evidence" value="ECO:0007669"/>
    <property type="project" value="InterPro"/>
</dbReference>
<dbReference type="CDD" id="cd07906">
    <property type="entry name" value="Adenylation_DNA_ligase_LigD_LigC"/>
    <property type="match status" value="1"/>
</dbReference>
<dbReference type="Gene3D" id="2.40.50.140">
    <property type="entry name" value="Nucleic acid-binding proteins"/>
    <property type="match status" value="1"/>
</dbReference>
<feature type="domain" description="DNA ligase ATP-dependent C-terminal" evidence="6">
    <location>
        <begin position="220"/>
        <end position="314"/>
    </location>
</feature>
<evidence type="ECO:0000313" key="8">
    <source>
        <dbReference type="Proteomes" id="UP000501534"/>
    </source>
</evidence>
<evidence type="ECO:0000313" key="7">
    <source>
        <dbReference type="EMBL" id="QJR11055.1"/>
    </source>
</evidence>
<comment type="similarity">
    <text evidence="1">Belongs to the ATP-dependent DNA ligase family.</text>
</comment>
<dbReference type="InterPro" id="IPR014146">
    <property type="entry name" value="LigD_ligase_dom"/>
</dbReference>
<evidence type="ECO:0000256" key="3">
    <source>
        <dbReference type="ARBA" id="ARBA00022598"/>
    </source>
</evidence>
<dbReference type="CDD" id="cd07971">
    <property type="entry name" value="OBF_DNA_ligase_LigD"/>
    <property type="match status" value="1"/>
</dbReference>
<accession>A0A6M4GVK7</accession>
<dbReference type="InterPro" id="IPR012340">
    <property type="entry name" value="NA-bd_OB-fold"/>
</dbReference>
<reference evidence="7 8" key="1">
    <citation type="submission" date="2020-04" db="EMBL/GenBank/DDBJ databases">
        <title>Usitatibacter rugosus gen. nov., sp. nov. and Usitatibacter palustris sp. nov., novel members of Usitatibacteraceae fam. nov. within the order Nitrosomonadales isolated from soil.</title>
        <authorList>
            <person name="Huber K.J."/>
            <person name="Neumann-Schaal M."/>
            <person name="Geppert A."/>
            <person name="Luckner M."/>
            <person name="Wanner G."/>
            <person name="Overmann J."/>
        </authorList>
    </citation>
    <scope>NUCLEOTIDE SEQUENCE [LARGE SCALE GENOMIC DNA]</scope>
    <source>
        <strain evidence="7 8">0125_3</strain>
    </source>
</reference>
<gene>
    <name evidence="7" type="primary">ligD_1</name>
    <name evidence="7" type="ORF">DSM104443_02126</name>
</gene>
<dbReference type="PANTHER" id="PTHR45674">
    <property type="entry name" value="DNA LIGASE 1/3 FAMILY MEMBER"/>
    <property type="match status" value="1"/>
</dbReference>
<sequence length="327" mass="36345">MPAPPGAHRSPLPAFLPPQLATLVDRPPADASGWSYEMKWDGYRILARATGADVRLFTRNGNDWTARLGPLARDLAKLKLREAWIDGEIVVLDDKGVPSFQRLQNAFDEGHVSPIQYRVFDLPFHDGLDLRDVALEQRRARLGRLLERKTTPASVRFSEDFDAAGGELLEAACRMELEGLIGKRRDGAYVSGRSKAWIKLKCKKRQEFVVVGYTEPRGSRSGFGALLLGVNGPEGLRYAGKVGTGFDQRLLDSVYGRLSKLEAKQIDLAQPPTGYEARGVHWVKPKLVAEVEFAEWTGEGIVRQAVFRSLRDDKPAAAIRRERAAKA</sequence>
<dbReference type="SUPFAM" id="SSF50249">
    <property type="entry name" value="Nucleic acid-binding proteins"/>
    <property type="match status" value="1"/>
</dbReference>
<keyword evidence="8" id="KW-1185">Reference proteome</keyword>
<keyword evidence="3" id="KW-0436">Ligase</keyword>
<dbReference type="GO" id="GO:0006310">
    <property type="term" value="P:DNA recombination"/>
    <property type="evidence" value="ECO:0007669"/>
    <property type="project" value="InterPro"/>
</dbReference>
<dbReference type="RefSeq" id="WP_171092065.1">
    <property type="nucleotide sequence ID" value="NZ_CP053069.1"/>
</dbReference>
<dbReference type="GO" id="GO:0003910">
    <property type="term" value="F:DNA ligase (ATP) activity"/>
    <property type="evidence" value="ECO:0007669"/>
    <property type="project" value="UniProtKB-EC"/>
</dbReference>
<evidence type="ECO:0000256" key="2">
    <source>
        <dbReference type="ARBA" id="ARBA00012727"/>
    </source>
</evidence>
<dbReference type="SUPFAM" id="SSF56091">
    <property type="entry name" value="DNA ligase/mRNA capping enzyme, catalytic domain"/>
    <property type="match status" value="1"/>
</dbReference>
<dbReference type="KEGG" id="uru:DSM104443_02126"/>
<evidence type="ECO:0000259" key="6">
    <source>
        <dbReference type="Pfam" id="PF04679"/>
    </source>
</evidence>
<organism evidence="7 8">
    <name type="scientific">Usitatibacter rugosus</name>
    <dbReference type="NCBI Taxonomy" id="2732067"/>
    <lineage>
        <taxon>Bacteria</taxon>
        <taxon>Pseudomonadati</taxon>
        <taxon>Pseudomonadota</taxon>
        <taxon>Betaproteobacteria</taxon>
        <taxon>Nitrosomonadales</taxon>
        <taxon>Usitatibacteraceae</taxon>
        <taxon>Usitatibacter</taxon>
    </lineage>
</organism>
<evidence type="ECO:0000256" key="1">
    <source>
        <dbReference type="ARBA" id="ARBA00007572"/>
    </source>
</evidence>
<feature type="domain" description="ATP-dependent DNA ligase family profile" evidence="5">
    <location>
        <begin position="31"/>
        <end position="201"/>
    </location>
</feature>
<evidence type="ECO:0000259" key="5">
    <source>
        <dbReference type="Pfam" id="PF01068"/>
    </source>
</evidence>